<reference evidence="14 15" key="1">
    <citation type="submission" date="2024-07" db="EMBL/GenBank/DDBJ databases">
        <title>Chromosome-level genome assembly of the water stick insect Ranatra chinensis (Heteroptera: Nepidae).</title>
        <authorList>
            <person name="Liu X."/>
        </authorList>
    </citation>
    <scope>NUCLEOTIDE SEQUENCE [LARGE SCALE GENOMIC DNA]</scope>
    <source>
        <strain evidence="14">Cailab_2021Rc</strain>
        <tissue evidence="14">Muscle</tissue>
    </source>
</reference>
<evidence type="ECO:0000259" key="13">
    <source>
        <dbReference type="PROSITE" id="PS51119"/>
    </source>
</evidence>
<dbReference type="InterPro" id="IPR037249">
    <property type="entry name" value="TAFH/NHR1_dom_sf"/>
</dbReference>
<keyword evidence="8" id="KW-0539">Nucleus</keyword>
<organism evidence="14 15">
    <name type="scientific">Ranatra chinensis</name>
    <dbReference type="NCBI Taxonomy" id="642074"/>
    <lineage>
        <taxon>Eukaryota</taxon>
        <taxon>Metazoa</taxon>
        <taxon>Ecdysozoa</taxon>
        <taxon>Arthropoda</taxon>
        <taxon>Hexapoda</taxon>
        <taxon>Insecta</taxon>
        <taxon>Pterygota</taxon>
        <taxon>Neoptera</taxon>
        <taxon>Paraneoptera</taxon>
        <taxon>Hemiptera</taxon>
        <taxon>Heteroptera</taxon>
        <taxon>Panheteroptera</taxon>
        <taxon>Nepomorpha</taxon>
        <taxon>Nepidae</taxon>
        <taxon>Ranatrinae</taxon>
        <taxon>Ranatra</taxon>
    </lineage>
</organism>
<proteinExistence type="predicted"/>
<dbReference type="InterPro" id="IPR003894">
    <property type="entry name" value="TAFH_NHR1"/>
</dbReference>
<feature type="compositionally biased region" description="Pro residues" evidence="11">
    <location>
        <begin position="695"/>
        <end position="709"/>
    </location>
</feature>
<evidence type="ECO:0008006" key="16">
    <source>
        <dbReference type="Google" id="ProtNLM"/>
    </source>
</evidence>
<dbReference type="GO" id="GO:0008270">
    <property type="term" value="F:zinc ion binding"/>
    <property type="evidence" value="ECO:0007669"/>
    <property type="project" value="UniProtKB-KW"/>
</dbReference>
<keyword evidence="15" id="KW-1185">Reference proteome</keyword>
<feature type="domain" description="MYND-type" evidence="12">
    <location>
        <begin position="632"/>
        <end position="668"/>
    </location>
</feature>
<sequence>MRLSSVDSMSLVNVQAESGSVSLDEFHQSLVDTTSYPLRPFVVPFLRAYLPSLQKDIALQARSAKQGELEYLACHESVVLDPSFMTGGHSSELFTSHPAREESSTTINHKRRYDSGLGGGGPSCRPGPRACPPGAKSTATAGVTSPTPNNNIDLADHRGYRCRLSGDNVSDLISLSDETPHVSQGRCLPHLGHLAVFFIRALRSGNVEGSWTWRTPVDGPNSCGFPCGVQTEAAAGVPFPPLPCPSRVLDTENPPDIDVVLGSSGGLPYDDEYPAKRPLLVHPGGSLDSECHATTQQQHHNYTPAQRQGAYNAEEQWRNIHVLGASGRTSPNVTPLRNDVIFLFGFQMLNCILSMVDKTKRALGMLQGRNGSTVDDWRSPLEDVGGKRVAGHAGVAAAHDLMAQTIRITEDRVAQVKRKAGEYHPWTIPIPAQMSNGSVVFRYISANPTLNRKGERTVPLTQHEHAAIEGDRTLWTYRSVSGVGWFLRLLNFLECHKDWVPICMKKGMLRAMCLSQGKSDLCEVSDPDIRGEVKWFSACVWRDGPKEAVAEVKRQAVAELQRAVAAAETKASQLVAAEQARLERLVAESHRRTAAAGPPPAHPLAPAHNQHHNSATPTADEPPLVHDPNNSCWNCGRKANDTCSGCNVARYCGSFCQHKDWESHHQVCCGAKQSAAQNRSPTSTNQTSRSSTPLGPTPPPPPAPPTTPK</sequence>
<evidence type="ECO:0000313" key="14">
    <source>
        <dbReference type="EMBL" id="KAL1115519.1"/>
    </source>
</evidence>
<keyword evidence="4 9" id="KW-0863">Zinc-finger</keyword>
<feature type="region of interest" description="Disordered" evidence="11">
    <location>
        <begin position="673"/>
        <end position="709"/>
    </location>
</feature>
<dbReference type="EMBL" id="JBFDAA010000020">
    <property type="protein sequence ID" value="KAL1115519.1"/>
    <property type="molecule type" value="Genomic_DNA"/>
</dbReference>
<dbReference type="GO" id="GO:0010468">
    <property type="term" value="P:regulation of gene expression"/>
    <property type="evidence" value="ECO:0007669"/>
    <property type="project" value="UniProtKB-ARBA"/>
</dbReference>
<dbReference type="PROSITE" id="PS50865">
    <property type="entry name" value="ZF_MYND_2"/>
    <property type="match status" value="1"/>
</dbReference>
<dbReference type="PANTHER" id="PTHR10379:SF14">
    <property type="entry name" value="NERVY, ISOFORM D"/>
    <property type="match status" value="1"/>
</dbReference>
<dbReference type="AlphaFoldDB" id="A0ABD0YEP5"/>
<dbReference type="SUPFAM" id="SSF158553">
    <property type="entry name" value="TAFH domain-like"/>
    <property type="match status" value="1"/>
</dbReference>
<dbReference type="Gene3D" id="1.20.120.1110">
    <property type="entry name" value="TAFH/NHR1 domain"/>
    <property type="match status" value="1"/>
</dbReference>
<feature type="compositionally biased region" description="Polar residues" evidence="11">
    <location>
        <begin position="137"/>
        <end position="152"/>
    </location>
</feature>
<feature type="region of interest" description="Disordered" evidence="11">
    <location>
        <begin position="588"/>
        <end position="622"/>
    </location>
</feature>
<keyword evidence="2" id="KW-0678">Repressor</keyword>
<keyword evidence="5" id="KW-0862">Zinc</keyword>
<evidence type="ECO:0000256" key="11">
    <source>
        <dbReference type="SAM" id="MobiDB-lite"/>
    </source>
</evidence>
<evidence type="ECO:0000256" key="1">
    <source>
        <dbReference type="ARBA" id="ARBA00004123"/>
    </source>
</evidence>
<keyword evidence="6" id="KW-0805">Transcription regulation</keyword>
<dbReference type="Proteomes" id="UP001558652">
    <property type="component" value="Unassembled WGS sequence"/>
</dbReference>
<dbReference type="GO" id="GO:0005634">
    <property type="term" value="C:nucleus"/>
    <property type="evidence" value="ECO:0007669"/>
    <property type="project" value="UniProtKB-SubCell"/>
</dbReference>
<accession>A0ABD0YEP5</accession>
<evidence type="ECO:0000256" key="5">
    <source>
        <dbReference type="ARBA" id="ARBA00022833"/>
    </source>
</evidence>
<dbReference type="PRINTS" id="PR01875">
    <property type="entry name" value="ETOFAMILY"/>
</dbReference>
<keyword evidence="10" id="KW-0175">Coiled coil</keyword>
<evidence type="ECO:0000256" key="9">
    <source>
        <dbReference type="PROSITE-ProRule" id="PRU00134"/>
    </source>
</evidence>
<dbReference type="Gene3D" id="6.10.250.230">
    <property type="match status" value="1"/>
</dbReference>
<evidence type="ECO:0000256" key="8">
    <source>
        <dbReference type="ARBA" id="ARBA00023242"/>
    </source>
</evidence>
<dbReference type="Gene3D" id="6.10.140.2220">
    <property type="match status" value="1"/>
</dbReference>
<evidence type="ECO:0000256" key="6">
    <source>
        <dbReference type="ARBA" id="ARBA00023015"/>
    </source>
</evidence>
<dbReference type="Pfam" id="PF07531">
    <property type="entry name" value="TAFH"/>
    <property type="match status" value="1"/>
</dbReference>
<feature type="compositionally biased region" description="Polar residues" evidence="11">
    <location>
        <begin position="674"/>
        <end position="691"/>
    </location>
</feature>
<name>A0ABD0YEP5_9HEMI</name>
<comment type="caution">
    <text evidence="14">The sequence shown here is derived from an EMBL/GenBank/DDBJ whole genome shotgun (WGS) entry which is preliminary data.</text>
</comment>
<comment type="subcellular location">
    <subcellularLocation>
        <location evidence="1">Nucleus</location>
    </subcellularLocation>
</comment>
<dbReference type="Pfam" id="PF01753">
    <property type="entry name" value="zf-MYND"/>
    <property type="match status" value="1"/>
</dbReference>
<evidence type="ECO:0000259" key="12">
    <source>
        <dbReference type="PROSITE" id="PS50865"/>
    </source>
</evidence>
<dbReference type="SUPFAM" id="SSF144232">
    <property type="entry name" value="HIT/MYND zinc finger-like"/>
    <property type="match status" value="1"/>
</dbReference>
<dbReference type="PANTHER" id="PTHR10379">
    <property type="entry name" value="MTG8 ETO EIGHT TWENTY ONE PROTEIN"/>
    <property type="match status" value="1"/>
</dbReference>
<protein>
    <recommendedName>
        <fullName evidence="16">MYND-type domain-containing protein</fullName>
    </recommendedName>
</protein>
<evidence type="ECO:0000256" key="2">
    <source>
        <dbReference type="ARBA" id="ARBA00022491"/>
    </source>
</evidence>
<feature type="region of interest" description="Disordered" evidence="11">
    <location>
        <begin position="91"/>
        <end position="155"/>
    </location>
</feature>
<dbReference type="InterPro" id="IPR002893">
    <property type="entry name" value="Znf_MYND"/>
</dbReference>
<evidence type="ECO:0000256" key="7">
    <source>
        <dbReference type="ARBA" id="ARBA00023163"/>
    </source>
</evidence>
<keyword evidence="3" id="KW-0479">Metal-binding</keyword>
<feature type="compositionally biased region" description="Low complexity" evidence="11">
    <location>
        <begin position="123"/>
        <end position="135"/>
    </location>
</feature>
<keyword evidence="7" id="KW-0804">Transcription</keyword>
<evidence type="ECO:0000256" key="3">
    <source>
        <dbReference type="ARBA" id="ARBA00022723"/>
    </source>
</evidence>
<dbReference type="PROSITE" id="PS51119">
    <property type="entry name" value="TAFH"/>
    <property type="match status" value="1"/>
</dbReference>
<evidence type="ECO:0000256" key="4">
    <source>
        <dbReference type="ARBA" id="ARBA00022771"/>
    </source>
</evidence>
<dbReference type="InterPro" id="IPR013289">
    <property type="entry name" value="CBFA2T1/2/3"/>
</dbReference>
<feature type="domain" description="TAFH" evidence="13">
    <location>
        <begin position="1"/>
        <end position="76"/>
    </location>
</feature>
<evidence type="ECO:0000313" key="15">
    <source>
        <dbReference type="Proteomes" id="UP001558652"/>
    </source>
</evidence>
<feature type="coiled-coil region" evidence="10">
    <location>
        <begin position="550"/>
        <end position="577"/>
    </location>
</feature>
<evidence type="ECO:0000256" key="10">
    <source>
        <dbReference type="SAM" id="Coils"/>
    </source>
</evidence>
<gene>
    <name evidence="14" type="ORF">AAG570_007548</name>
</gene>